<keyword evidence="3" id="KW-1185">Reference proteome</keyword>
<evidence type="ECO:0000313" key="3">
    <source>
        <dbReference type="Proteomes" id="UP000183613"/>
    </source>
</evidence>
<proteinExistence type="predicted"/>
<gene>
    <name evidence="2" type="ORF">SAMN04489800_2824</name>
</gene>
<dbReference type="Proteomes" id="UP000183613">
    <property type="component" value="Unassembled WGS sequence"/>
</dbReference>
<accession>A0A0J6GGE2</accession>
<comment type="caution">
    <text evidence="2">The sequence shown here is derived from an EMBL/GenBank/DDBJ whole genome shotgun (WGS) entry which is preliminary data.</text>
</comment>
<name>A0A0J6GGE2_PSEDM</name>
<reference evidence="2" key="1">
    <citation type="submission" date="2016-10" db="EMBL/GenBank/DDBJ databases">
        <authorList>
            <person name="Varghese N."/>
            <person name="Submissions S."/>
        </authorList>
    </citation>
    <scope>NUCLEOTIDE SEQUENCE [LARGE SCALE GENOMIC DNA]</scope>
    <source>
        <strain evidence="2">LMG 25555</strain>
    </source>
</reference>
<feature type="transmembrane region" description="Helical" evidence="1">
    <location>
        <begin position="135"/>
        <end position="154"/>
    </location>
</feature>
<evidence type="ECO:0000256" key="1">
    <source>
        <dbReference type="SAM" id="Phobius"/>
    </source>
</evidence>
<dbReference type="AlphaFoldDB" id="A0A0J6GGE2"/>
<dbReference type="OrthoDB" id="7030733at2"/>
<evidence type="ECO:0000313" key="2">
    <source>
        <dbReference type="EMBL" id="SEE91802.1"/>
    </source>
</evidence>
<protein>
    <submittedName>
        <fullName evidence="2">Uncharacterized protein</fullName>
    </submittedName>
</protein>
<organism evidence="2 3">
    <name type="scientific">Pseudomonas deceptionensis</name>
    <dbReference type="NCBI Taxonomy" id="882211"/>
    <lineage>
        <taxon>Bacteria</taxon>
        <taxon>Pseudomonadati</taxon>
        <taxon>Pseudomonadota</taxon>
        <taxon>Gammaproteobacteria</taxon>
        <taxon>Pseudomonadales</taxon>
        <taxon>Pseudomonadaceae</taxon>
        <taxon>Pseudomonas</taxon>
    </lineage>
</organism>
<dbReference type="RefSeq" id="WP_048358207.1">
    <property type="nucleotide sequence ID" value="NZ_FNUD01000002.1"/>
</dbReference>
<dbReference type="EMBL" id="FNUD01000002">
    <property type="protein sequence ID" value="SEE91802.1"/>
    <property type="molecule type" value="Genomic_DNA"/>
</dbReference>
<dbReference type="PATRIC" id="fig|882211.3.peg.246"/>
<feature type="transmembrane region" description="Helical" evidence="1">
    <location>
        <begin position="99"/>
        <end position="123"/>
    </location>
</feature>
<keyword evidence="1" id="KW-0472">Membrane</keyword>
<sequence>MPKFFYTDCVITDLKRFDFHIDEFTARINGRQTKRLAMTNDLYHYLMGSGHTTKTRLWFYDPGFNKALIVAAAKHFADEPKVLHNTSISNLRSFAIKPLLVGLLAWFTAWALMVIPVFSWYGANAQKGVLLLETFTIQVGIAAAALLFGYALWVRIKMARLDNWQSGDITPYTLNESPLPHPILSAKPKAARKAAPELVE</sequence>
<keyword evidence="1" id="KW-1133">Transmembrane helix</keyword>
<keyword evidence="1" id="KW-0812">Transmembrane</keyword>